<dbReference type="CDD" id="cd03219">
    <property type="entry name" value="ABC_Mj1267_LivG_branched"/>
    <property type="match status" value="1"/>
</dbReference>
<evidence type="ECO:0000256" key="3">
    <source>
        <dbReference type="ARBA" id="ARBA00022840"/>
    </source>
</evidence>
<dbReference type="Pfam" id="PF00005">
    <property type="entry name" value="ABC_tran"/>
    <property type="match status" value="1"/>
</dbReference>
<dbReference type="AlphaFoldDB" id="A0A8T5V3A5"/>
<dbReference type="SMART" id="SM00382">
    <property type="entry name" value="AAA"/>
    <property type="match status" value="1"/>
</dbReference>
<reference evidence="5 6" key="1">
    <citation type="journal article" date="2017" name="Syst. Appl. Microbiol.">
        <title>Soybeans inoculated with root zone soils of Canadian native legumes harbour diverse and novel Bradyrhizobium spp. that possess agricultural potential.</title>
        <authorList>
            <person name="Bromfield E.S.P."/>
            <person name="Cloutier S."/>
            <person name="Tambong J.T."/>
            <person name="Tran Thi T.V."/>
        </authorList>
    </citation>
    <scope>NUCLEOTIDE SEQUENCE [LARGE SCALE GENOMIC DNA]</scope>
    <source>
        <strain evidence="5 6">1S5</strain>
    </source>
</reference>
<dbReference type="EMBL" id="CP096255">
    <property type="protein sequence ID" value="UPT86966.1"/>
    <property type="molecule type" value="Genomic_DNA"/>
</dbReference>
<keyword evidence="1" id="KW-0813">Transport</keyword>
<dbReference type="PROSITE" id="PS50893">
    <property type="entry name" value="ABC_TRANSPORTER_2"/>
    <property type="match status" value="1"/>
</dbReference>
<gene>
    <name evidence="5" type="ORF">HAP41_0000043265</name>
</gene>
<sequence length="243" mass="26584">MLLEISNLSKSYGQLKALSRADLALAEGEFHGLIGPNGSGKSTFLKCIAGVQPPSTGRVLLGGRDITTASPQHRARAGISIKFQLTSIFPELSVYDNMLIASQSRESLVSLVFSRSCRTHRDHIARVLSHFALAERADDLAGVLSNGEQQWLEIAMAMALNPRLLLLDEPTAGLSIEERKLTGEFLRQLHGKCSIIIVEHDLDFIRGLVDHMTVLDQGSVLANGTVAEIQSNTKVQDVYLRRI</sequence>
<dbReference type="GO" id="GO:0016887">
    <property type="term" value="F:ATP hydrolysis activity"/>
    <property type="evidence" value="ECO:0007669"/>
    <property type="project" value="InterPro"/>
</dbReference>
<dbReference type="InterPro" id="IPR027417">
    <property type="entry name" value="P-loop_NTPase"/>
</dbReference>
<dbReference type="GO" id="GO:0005886">
    <property type="term" value="C:plasma membrane"/>
    <property type="evidence" value="ECO:0007669"/>
    <property type="project" value="TreeGrafter"/>
</dbReference>
<evidence type="ECO:0000313" key="5">
    <source>
        <dbReference type="EMBL" id="UPT86966.1"/>
    </source>
</evidence>
<evidence type="ECO:0000256" key="4">
    <source>
        <dbReference type="ARBA" id="ARBA00024722"/>
    </source>
</evidence>
<dbReference type="PANTHER" id="PTHR45772:SF2">
    <property type="entry name" value="ABC TRANSPORTER ATP-BINDING PROTEIN"/>
    <property type="match status" value="1"/>
</dbReference>
<organism evidence="5 6">
    <name type="scientific">Bradyrhizobium barranii subsp. apii</name>
    <dbReference type="NCBI Taxonomy" id="2819348"/>
    <lineage>
        <taxon>Bacteria</taxon>
        <taxon>Pseudomonadati</taxon>
        <taxon>Pseudomonadota</taxon>
        <taxon>Alphaproteobacteria</taxon>
        <taxon>Hyphomicrobiales</taxon>
        <taxon>Nitrobacteraceae</taxon>
        <taxon>Bradyrhizobium</taxon>
        <taxon>Bradyrhizobium barranii</taxon>
    </lineage>
</organism>
<dbReference type="InterPro" id="IPR003439">
    <property type="entry name" value="ABC_transporter-like_ATP-bd"/>
</dbReference>
<comment type="function">
    <text evidence="4">Involved in beta-(1--&gt;2)glucan export. Transmembrane domains (TMD) form a pore in the inner membrane and the ATP-binding domain (NBD) is responsible for energy generation.</text>
</comment>
<dbReference type="InterPro" id="IPR051120">
    <property type="entry name" value="ABC_AA/LPS_Transport"/>
</dbReference>
<dbReference type="SUPFAM" id="SSF52540">
    <property type="entry name" value="P-loop containing nucleoside triphosphate hydrolases"/>
    <property type="match status" value="1"/>
</dbReference>
<accession>A0A8T5V3A5</accession>
<evidence type="ECO:0000256" key="1">
    <source>
        <dbReference type="ARBA" id="ARBA00022448"/>
    </source>
</evidence>
<keyword evidence="3 5" id="KW-0067">ATP-binding</keyword>
<evidence type="ECO:0000313" key="6">
    <source>
        <dbReference type="Proteomes" id="UP000551709"/>
    </source>
</evidence>
<dbReference type="GO" id="GO:0005524">
    <property type="term" value="F:ATP binding"/>
    <property type="evidence" value="ECO:0007669"/>
    <property type="project" value="UniProtKB-KW"/>
</dbReference>
<evidence type="ECO:0000256" key="2">
    <source>
        <dbReference type="ARBA" id="ARBA00022741"/>
    </source>
</evidence>
<dbReference type="Gene3D" id="3.40.50.300">
    <property type="entry name" value="P-loop containing nucleotide triphosphate hydrolases"/>
    <property type="match status" value="1"/>
</dbReference>
<dbReference type="Proteomes" id="UP000551709">
    <property type="component" value="Chromosome"/>
</dbReference>
<protein>
    <submittedName>
        <fullName evidence="5">ABC transporter ATP-binding protein</fullName>
    </submittedName>
</protein>
<dbReference type="RefSeq" id="WP_166075494.1">
    <property type="nucleotide sequence ID" value="NZ_CP096255.1"/>
</dbReference>
<name>A0A8T5V3A5_9BRAD</name>
<dbReference type="InterPro" id="IPR003593">
    <property type="entry name" value="AAA+_ATPase"/>
</dbReference>
<dbReference type="PANTHER" id="PTHR45772">
    <property type="entry name" value="CONSERVED COMPONENT OF ABC TRANSPORTER FOR NATURAL AMINO ACIDS-RELATED"/>
    <property type="match status" value="1"/>
</dbReference>
<keyword evidence="2" id="KW-0547">Nucleotide-binding</keyword>
<proteinExistence type="predicted"/>